<keyword evidence="1" id="KW-0812">Transmembrane</keyword>
<evidence type="ECO:0000256" key="1">
    <source>
        <dbReference type="PROSITE-ProRule" id="PRU01360"/>
    </source>
</evidence>
<evidence type="ECO:0000313" key="3">
    <source>
        <dbReference type="EMBL" id="SIS49322.1"/>
    </source>
</evidence>
<evidence type="ECO:0000313" key="4">
    <source>
        <dbReference type="Proteomes" id="UP000186026"/>
    </source>
</evidence>
<keyword evidence="1" id="KW-0998">Cell outer membrane</keyword>
<dbReference type="EMBL" id="FTOP01000001">
    <property type="protein sequence ID" value="SIS49322.1"/>
    <property type="molecule type" value="Genomic_DNA"/>
</dbReference>
<keyword evidence="3" id="KW-0675">Receptor</keyword>
<keyword evidence="1" id="KW-0813">Transport</keyword>
<dbReference type="Pfam" id="PF07715">
    <property type="entry name" value="Plug"/>
    <property type="match status" value="1"/>
</dbReference>
<dbReference type="SUPFAM" id="SSF56935">
    <property type="entry name" value="Porins"/>
    <property type="match status" value="1"/>
</dbReference>
<sequence>MRSFYKRSTPLLIFITGFVFLSFQQNEPLTKKILEYFTNLQAEFPTEKVHLHLDKSVYTFGEDIWFSAYLTAGGTQVPSPLSKTLYVDLFDSNGELVIQKKVLIEEGFGNGDFKLPDFGKEGVFQIKAYTAWMENFGAEYFYSSAIEVFDAQNMVFFPRVDFEGREVVGDQVRYNINVDVIDAQGRALSNKQITLKAIGDGEEFAERSIELNALGQASLSFNFPLKPFSNQFIELSYLENDSYKVKKSQKIPYSFLLADVQFLPEGGHLVSGYKSQVAFKGLFPDGSPVDFEGELLDESQEIKFSTFFGGMGKFELKPEYGTSYKVKLKELHSNEVREVALPKIESKGLVMQVINNPELAYITVFIQGNELGEDMVLVSHTRGMINYMIAGGLNNGIWGVRLPKANILPGINHVTVLSSEGKPLLERLFFHYDESLLINIDVSATSSYSPRSQASLDITTKVQEIFSGGRFSVSIVDMDQVPIETLSTKGIVSELLLNSDLKGAIYKPQYYFKDREEDTLLALDLVMMTNGWRRIDWADVNATKYPPNNRTIEQGLTLEGIVKDKGSTKRGLKGGEVTFMVGNGEEIIKTNFGENGRFIVSDLLFFDSKSLNVSAKDERLKDYLDIEIFEEKKFFEKIKVKSLEGLKAPQGLLESFPARRIMTRMFDDELEMELDVFEIKDQSLVEEKMRQVKIYGEGDAVLKPENIVGSDGFVNIFQMIQGRVAGVQVTISGMNASVLIRGVGTISSSSEPLYLLNNIQVDAFTLMQVNPRDVSTIDVFKDPASTAIFGSQGSNGIIAVYTKIGDRYVGESTGSLVSNISGYSAAREFYQPNYETKTAENAIPDKRSTIYWNPNLKIDESGKAKIKYYNTDIAKKHLIVIEGMDAQGRLARFEKILE</sequence>
<keyword evidence="1" id="KW-1134">Transmembrane beta strand</keyword>
<dbReference type="Gene3D" id="2.170.130.10">
    <property type="entry name" value="TonB-dependent receptor, plug domain"/>
    <property type="match status" value="1"/>
</dbReference>
<dbReference type="InterPro" id="IPR039426">
    <property type="entry name" value="TonB-dep_rcpt-like"/>
</dbReference>
<dbReference type="AlphaFoldDB" id="A0A1N7JIX4"/>
<dbReference type="Gene3D" id="2.60.40.1930">
    <property type="match status" value="1"/>
</dbReference>
<protein>
    <submittedName>
        <fullName evidence="3">TonB-dependent outer membrane receptor, SusC/RagA subfamily, signature region</fullName>
    </submittedName>
</protein>
<gene>
    <name evidence="3" type="ORF">SAMN05421761_10157</name>
</gene>
<dbReference type="GO" id="GO:0009279">
    <property type="term" value="C:cell outer membrane"/>
    <property type="evidence" value="ECO:0007669"/>
    <property type="project" value="UniProtKB-SubCell"/>
</dbReference>
<dbReference type="Proteomes" id="UP000186026">
    <property type="component" value="Unassembled WGS sequence"/>
</dbReference>
<keyword evidence="4" id="KW-1185">Reference proteome</keyword>
<dbReference type="STRING" id="529505.SAMN05421761_10157"/>
<dbReference type="RefSeq" id="WP_076497425.1">
    <property type="nucleotide sequence ID" value="NZ_FTOP01000001.1"/>
</dbReference>
<name>A0A1N7JIX4_9BACT</name>
<comment type="subcellular location">
    <subcellularLocation>
        <location evidence="1">Cell outer membrane</location>
        <topology evidence="1">Multi-pass membrane protein</topology>
    </subcellularLocation>
</comment>
<organism evidence="3 4">
    <name type="scientific">Belliella pelovolcani</name>
    <dbReference type="NCBI Taxonomy" id="529505"/>
    <lineage>
        <taxon>Bacteria</taxon>
        <taxon>Pseudomonadati</taxon>
        <taxon>Bacteroidota</taxon>
        <taxon>Cytophagia</taxon>
        <taxon>Cytophagales</taxon>
        <taxon>Cyclobacteriaceae</taxon>
        <taxon>Belliella</taxon>
    </lineage>
</organism>
<comment type="similarity">
    <text evidence="1">Belongs to the TonB-dependent receptor family.</text>
</comment>
<dbReference type="OrthoDB" id="679547at2"/>
<accession>A0A1N7JIX4</accession>
<proteinExistence type="inferred from homology"/>
<reference evidence="4" key="1">
    <citation type="submission" date="2017-01" db="EMBL/GenBank/DDBJ databases">
        <authorList>
            <person name="Varghese N."/>
            <person name="Submissions S."/>
        </authorList>
    </citation>
    <scope>NUCLEOTIDE SEQUENCE [LARGE SCALE GENOMIC DNA]</scope>
    <source>
        <strain evidence="4">DSM 46698</strain>
    </source>
</reference>
<dbReference type="PROSITE" id="PS52016">
    <property type="entry name" value="TONB_DEPENDENT_REC_3"/>
    <property type="match status" value="1"/>
</dbReference>
<keyword evidence="1" id="KW-0472">Membrane</keyword>
<dbReference type="InterPro" id="IPR037066">
    <property type="entry name" value="Plug_dom_sf"/>
</dbReference>
<feature type="domain" description="TonB-dependent receptor plug" evidence="2">
    <location>
        <begin position="712"/>
        <end position="797"/>
    </location>
</feature>
<evidence type="ECO:0000259" key="2">
    <source>
        <dbReference type="Pfam" id="PF07715"/>
    </source>
</evidence>
<dbReference type="InterPro" id="IPR012910">
    <property type="entry name" value="Plug_dom"/>
</dbReference>